<feature type="region of interest" description="Disordered" evidence="1">
    <location>
        <begin position="267"/>
        <end position="304"/>
    </location>
</feature>
<evidence type="ECO:0000256" key="1">
    <source>
        <dbReference type="SAM" id="MobiDB-lite"/>
    </source>
</evidence>
<dbReference type="AlphaFoldDB" id="A0A9P4WZH4"/>
<evidence type="ECO:0000313" key="2">
    <source>
        <dbReference type="EMBL" id="KAF3045649.1"/>
    </source>
</evidence>
<gene>
    <name evidence="2" type="ORF">E8E12_010968</name>
</gene>
<sequence>MMDKLLMDAMNNTLHGSDQLVSDFSSAQRQQNVRAPINFHNLVEVMKEFGYLGADRELYNMAEHLGRVFTGSAINTLWEMDRSYFVWIDNPGGCEQEKTIYKRGPTEYLICLPELAQYGFWFYQIDTYHEGNDRDAMVRGPTGFWLLEGSTKYYNITLQNITRSAEWVHRNDFIERKGDKIDTDSLNMTELIHQGLILDEKGQNYPCACGEFNWRHGIPYAIEKDETEKFLARTGLMFSTDWSHWCDHKNNCKDVKDLNTTGKLESLRQKGDPEIPGDISSFFDCRNRRDSKKHTDYPDKDRAQ</sequence>
<dbReference type="EMBL" id="SWKV01000006">
    <property type="protein sequence ID" value="KAF3045649.1"/>
    <property type="molecule type" value="Genomic_DNA"/>
</dbReference>
<proteinExistence type="predicted"/>
<accession>A0A9P4WZH4</accession>
<dbReference type="Proteomes" id="UP000758155">
    <property type="component" value="Unassembled WGS sequence"/>
</dbReference>
<comment type="caution">
    <text evidence="2">The sequence shown here is derived from an EMBL/GenBank/DDBJ whole genome shotgun (WGS) entry which is preliminary data.</text>
</comment>
<evidence type="ECO:0000313" key="3">
    <source>
        <dbReference type="Proteomes" id="UP000758155"/>
    </source>
</evidence>
<reference evidence="2" key="1">
    <citation type="submission" date="2019-04" db="EMBL/GenBank/DDBJ databases">
        <title>Sequencing of skin fungus with MAO and IRED activity.</title>
        <authorList>
            <person name="Marsaioli A.J."/>
            <person name="Bonatto J.M.C."/>
            <person name="Reis Junior O."/>
        </authorList>
    </citation>
    <scope>NUCLEOTIDE SEQUENCE</scope>
    <source>
        <strain evidence="2">28M1</strain>
    </source>
</reference>
<organism evidence="2 3">
    <name type="scientific">Didymella heteroderae</name>
    <dbReference type="NCBI Taxonomy" id="1769908"/>
    <lineage>
        <taxon>Eukaryota</taxon>
        <taxon>Fungi</taxon>
        <taxon>Dikarya</taxon>
        <taxon>Ascomycota</taxon>
        <taxon>Pezizomycotina</taxon>
        <taxon>Dothideomycetes</taxon>
        <taxon>Pleosporomycetidae</taxon>
        <taxon>Pleosporales</taxon>
        <taxon>Pleosporineae</taxon>
        <taxon>Didymellaceae</taxon>
        <taxon>Didymella</taxon>
    </lineage>
</organism>
<dbReference type="OrthoDB" id="3800526at2759"/>
<name>A0A9P4WZH4_9PLEO</name>
<protein>
    <submittedName>
        <fullName evidence="2">Uncharacterized protein</fullName>
    </submittedName>
</protein>
<feature type="compositionally biased region" description="Basic and acidic residues" evidence="1">
    <location>
        <begin position="285"/>
        <end position="304"/>
    </location>
</feature>
<keyword evidence="3" id="KW-1185">Reference proteome</keyword>